<dbReference type="Gene3D" id="1.20.1250.20">
    <property type="entry name" value="MFS general substrate transporter like domains"/>
    <property type="match status" value="1"/>
</dbReference>
<evidence type="ECO:0000256" key="6">
    <source>
        <dbReference type="SAM" id="Phobius"/>
    </source>
</evidence>
<feature type="transmembrane region" description="Helical" evidence="6">
    <location>
        <begin position="12"/>
        <end position="32"/>
    </location>
</feature>
<evidence type="ECO:0000259" key="7">
    <source>
        <dbReference type="PROSITE" id="PS50850"/>
    </source>
</evidence>
<protein>
    <submittedName>
        <fullName evidence="8">MFS transporter</fullName>
    </submittedName>
</protein>
<feature type="transmembrane region" description="Helical" evidence="6">
    <location>
        <begin position="52"/>
        <end position="70"/>
    </location>
</feature>
<dbReference type="PANTHER" id="PTHR42910">
    <property type="entry name" value="TRANSPORTER SCO4007-RELATED"/>
    <property type="match status" value="1"/>
</dbReference>
<proteinExistence type="predicted"/>
<evidence type="ECO:0000313" key="9">
    <source>
        <dbReference type="Proteomes" id="UP000501076"/>
    </source>
</evidence>
<accession>A0A6M6E3M6</accession>
<feature type="domain" description="Major facilitator superfamily (MFS) profile" evidence="7">
    <location>
        <begin position="16"/>
        <end position="395"/>
    </location>
</feature>
<dbReference type="Pfam" id="PF07690">
    <property type="entry name" value="MFS_1"/>
    <property type="match status" value="1"/>
</dbReference>
<evidence type="ECO:0000256" key="3">
    <source>
        <dbReference type="ARBA" id="ARBA00022692"/>
    </source>
</evidence>
<organism evidence="8 9">
    <name type="scientific">Priestia megaterium</name>
    <name type="common">Bacillus megaterium</name>
    <dbReference type="NCBI Taxonomy" id="1404"/>
    <lineage>
        <taxon>Bacteria</taxon>
        <taxon>Bacillati</taxon>
        <taxon>Bacillota</taxon>
        <taxon>Bacilli</taxon>
        <taxon>Bacillales</taxon>
        <taxon>Bacillaceae</taxon>
        <taxon>Priestia</taxon>
    </lineage>
</organism>
<dbReference type="InterPro" id="IPR036259">
    <property type="entry name" value="MFS_trans_sf"/>
</dbReference>
<gene>
    <name evidence="8" type="ORF">FDZ14_35020</name>
</gene>
<keyword evidence="2" id="KW-0813">Transport</keyword>
<evidence type="ECO:0000256" key="2">
    <source>
        <dbReference type="ARBA" id="ARBA00022448"/>
    </source>
</evidence>
<dbReference type="PANTHER" id="PTHR42910:SF1">
    <property type="entry name" value="MAJOR FACILITATOR SUPERFAMILY (MFS) PROFILE DOMAIN-CONTAINING PROTEIN"/>
    <property type="match status" value="1"/>
</dbReference>
<keyword evidence="8" id="KW-0614">Plasmid</keyword>
<feature type="transmembrane region" description="Helical" evidence="6">
    <location>
        <begin position="283"/>
        <end position="315"/>
    </location>
</feature>
<geneLocation type="plasmid" evidence="9">
    <name>pfdu301d</name>
</geneLocation>
<evidence type="ECO:0000256" key="5">
    <source>
        <dbReference type="ARBA" id="ARBA00023136"/>
    </source>
</evidence>
<feature type="transmembrane region" description="Helical" evidence="6">
    <location>
        <begin position="367"/>
        <end position="388"/>
    </location>
</feature>
<feature type="transmembrane region" description="Helical" evidence="6">
    <location>
        <begin position="104"/>
        <end position="127"/>
    </location>
</feature>
<dbReference type="SUPFAM" id="SSF103473">
    <property type="entry name" value="MFS general substrate transporter"/>
    <property type="match status" value="1"/>
</dbReference>
<evidence type="ECO:0000256" key="1">
    <source>
        <dbReference type="ARBA" id="ARBA00004651"/>
    </source>
</evidence>
<dbReference type="CDD" id="cd17324">
    <property type="entry name" value="MFS_NepI_like"/>
    <property type="match status" value="1"/>
</dbReference>
<dbReference type="AlphaFoldDB" id="A0A6M6E3M6"/>
<keyword evidence="4 6" id="KW-1133">Transmembrane helix</keyword>
<feature type="transmembrane region" description="Helical" evidence="6">
    <location>
        <begin position="254"/>
        <end position="271"/>
    </location>
</feature>
<dbReference type="InterPro" id="IPR011701">
    <property type="entry name" value="MFS"/>
</dbReference>
<dbReference type="PROSITE" id="PS50850">
    <property type="entry name" value="MFS"/>
    <property type="match status" value="1"/>
</dbReference>
<feature type="transmembrane region" description="Helical" evidence="6">
    <location>
        <begin position="82"/>
        <end position="98"/>
    </location>
</feature>
<name>A0A6M6E3M6_PRIMG</name>
<dbReference type="Proteomes" id="UP000501076">
    <property type="component" value="Plasmid pFDU301D"/>
</dbReference>
<keyword evidence="3 6" id="KW-0812">Transmembrane</keyword>
<dbReference type="GO" id="GO:0005886">
    <property type="term" value="C:plasma membrane"/>
    <property type="evidence" value="ECO:0007669"/>
    <property type="project" value="UniProtKB-SubCell"/>
</dbReference>
<sequence>METERLLKDTSLTKGLIFLLAISGGVSVANIYYNQALLATISKSFHETSQSIGLLPTFTQLGYALGLFFFVPLGDIKEKKKLIVSLLILVAISLLGLASAQSLVWIYIASLAVGLTSVVPQIIIPFAAELTIPEERGKVVGTIVSGLLVGILLARTVAGYVGELVGWRYMFVFASFLMCLLACILYFKLPNIKPTVNLTYKEVLRSIITISKKYSTLKEASIIAALMFGAFGVFWTTLTFLLEGSPYYMNSGQAGLFGLIGIIGALGAPLIGRLSDKSSPKLLVITCIIIGIFSYVCFYFLGMSIIGLVLGVILLDLGVQGAQVSNQTRIQALNPNEGSRLNTIYMVCNFGGGAIGSLLGSSAWSLFGWRGVCILGIGMTLMSLYTCLRFNKSYK</sequence>
<evidence type="ECO:0000256" key="4">
    <source>
        <dbReference type="ARBA" id="ARBA00022989"/>
    </source>
</evidence>
<feature type="transmembrane region" description="Helical" evidence="6">
    <location>
        <begin position="222"/>
        <end position="242"/>
    </location>
</feature>
<reference evidence="8 9" key="1">
    <citation type="submission" date="2019-10" db="EMBL/GenBank/DDBJ databases">
        <title>Complete genome sequences for adaption low water activity.</title>
        <authorList>
            <person name="Zhao L."/>
            <person name="Zhong J."/>
        </authorList>
    </citation>
    <scope>NUCLEOTIDE SEQUENCE [LARGE SCALE GENOMIC DNA]</scope>
    <source>
        <strain evidence="8 9">FDU301</strain>
        <plasmid evidence="9">pfdu301d</plasmid>
    </source>
</reference>
<keyword evidence="5 6" id="KW-0472">Membrane</keyword>
<dbReference type="GO" id="GO:0022857">
    <property type="term" value="F:transmembrane transporter activity"/>
    <property type="evidence" value="ECO:0007669"/>
    <property type="project" value="InterPro"/>
</dbReference>
<dbReference type="RefSeq" id="WP_171779377.1">
    <property type="nucleotide sequence ID" value="NZ_CP109859.1"/>
</dbReference>
<evidence type="ECO:0000313" key="8">
    <source>
        <dbReference type="EMBL" id="QJX81420.1"/>
    </source>
</evidence>
<feature type="transmembrane region" description="Helical" evidence="6">
    <location>
        <begin position="139"/>
        <end position="161"/>
    </location>
</feature>
<feature type="transmembrane region" description="Helical" evidence="6">
    <location>
        <begin position="167"/>
        <end position="187"/>
    </location>
</feature>
<dbReference type="EMBL" id="CP045276">
    <property type="protein sequence ID" value="QJX81420.1"/>
    <property type="molecule type" value="Genomic_DNA"/>
</dbReference>
<dbReference type="InterPro" id="IPR020846">
    <property type="entry name" value="MFS_dom"/>
</dbReference>
<comment type="subcellular location">
    <subcellularLocation>
        <location evidence="1">Cell membrane</location>
        <topology evidence="1">Multi-pass membrane protein</topology>
    </subcellularLocation>
</comment>